<keyword evidence="8" id="KW-0560">Oxidoreductase</keyword>
<reference evidence="14 15" key="1">
    <citation type="journal article" date="2018" name="BMC Genomics">
        <title>Comparative genome analyses reveal sequence features reflecting distinct modes of host-adaptation between dicot and monocot powdery mildew.</title>
        <authorList>
            <person name="Wu Y."/>
            <person name="Ma X."/>
            <person name="Pan Z."/>
            <person name="Kale S.D."/>
            <person name="Song Y."/>
            <person name="King H."/>
            <person name="Zhang Q."/>
            <person name="Presley C."/>
            <person name="Deng X."/>
            <person name="Wei C.I."/>
            <person name="Xiao S."/>
        </authorList>
    </citation>
    <scope>NUCLEOTIDE SEQUENCE [LARGE SCALE GENOMIC DNA]</scope>
    <source>
        <strain evidence="14">UMSG1</strain>
    </source>
</reference>
<evidence type="ECO:0000256" key="13">
    <source>
        <dbReference type="SAM" id="Coils"/>
    </source>
</evidence>
<keyword evidence="13" id="KW-0175">Coiled coil</keyword>
<comment type="caution">
    <text evidence="14">The sequence shown here is derived from an EMBL/GenBank/DDBJ whole genome shotgun (WGS) entry which is preliminary data.</text>
</comment>
<dbReference type="Gene3D" id="3.30.920.10">
    <property type="entry name" value="Frataxin/CyaY"/>
    <property type="match status" value="1"/>
</dbReference>
<comment type="subcellular location">
    <subcellularLocation>
        <location evidence="1">Mitochondrion</location>
    </subcellularLocation>
</comment>
<dbReference type="GO" id="GO:0006826">
    <property type="term" value="P:iron ion transport"/>
    <property type="evidence" value="ECO:0007669"/>
    <property type="project" value="UniProtKB-KW"/>
</dbReference>
<evidence type="ECO:0000256" key="10">
    <source>
        <dbReference type="ARBA" id="ARBA00023065"/>
    </source>
</evidence>
<protein>
    <recommendedName>
        <fullName evidence="3">ferroxidase</fullName>
        <ecNumber evidence="3">1.16.3.1</ecNumber>
    </recommendedName>
</protein>
<evidence type="ECO:0000256" key="11">
    <source>
        <dbReference type="ARBA" id="ARBA00023128"/>
    </source>
</evidence>
<dbReference type="GO" id="GO:0008199">
    <property type="term" value="F:ferric iron binding"/>
    <property type="evidence" value="ECO:0007669"/>
    <property type="project" value="InterPro"/>
</dbReference>
<dbReference type="GO" id="GO:0004322">
    <property type="term" value="F:ferroxidase activity"/>
    <property type="evidence" value="ECO:0007669"/>
    <property type="project" value="UniProtKB-EC"/>
</dbReference>
<evidence type="ECO:0000256" key="9">
    <source>
        <dbReference type="ARBA" id="ARBA00023004"/>
    </source>
</evidence>
<dbReference type="Pfam" id="PF01491">
    <property type="entry name" value="Frataxin_Cyay"/>
    <property type="match status" value="1"/>
</dbReference>
<evidence type="ECO:0000313" key="15">
    <source>
        <dbReference type="Proteomes" id="UP000285326"/>
    </source>
</evidence>
<evidence type="ECO:0000256" key="5">
    <source>
        <dbReference type="ARBA" id="ARBA00022448"/>
    </source>
</evidence>
<dbReference type="NCBIfam" id="TIGR03422">
    <property type="entry name" value="mito_frataxin"/>
    <property type="match status" value="1"/>
</dbReference>
<keyword evidence="7" id="KW-0809">Transit peptide</keyword>
<evidence type="ECO:0000256" key="7">
    <source>
        <dbReference type="ARBA" id="ARBA00022946"/>
    </source>
</evidence>
<keyword evidence="4" id="KW-0409">Iron storage</keyword>
<comment type="catalytic activity">
    <reaction evidence="12">
        <text>4 Fe(2+) + O2 + 4 H(+) = 4 Fe(3+) + 2 H2O</text>
        <dbReference type="Rhea" id="RHEA:11148"/>
        <dbReference type="ChEBI" id="CHEBI:15377"/>
        <dbReference type="ChEBI" id="CHEBI:15378"/>
        <dbReference type="ChEBI" id="CHEBI:15379"/>
        <dbReference type="ChEBI" id="CHEBI:29033"/>
        <dbReference type="ChEBI" id="CHEBI:29034"/>
        <dbReference type="EC" id="1.16.3.1"/>
    </reaction>
</comment>
<dbReference type="GO" id="GO:0005739">
    <property type="term" value="C:mitochondrion"/>
    <property type="evidence" value="ECO:0007669"/>
    <property type="project" value="UniProtKB-SubCell"/>
</dbReference>
<sequence length="218" mass="24863">MRCKTKFTLLQHIKPLNNNWNPRPILRYADHRKATSSLCVIPRPFICSRSFTWTPKSCTGISSGSTDPISSPKSHPPRIYATKPAEISDEQYHKLANSYLEELEEKLNQLQENNELIDVDFSAGVLTLTLPPKGVYVLNKQPPNKQIWLASPISGPKRYDYVRFKELEETKQGMECGEWVYLRDGSTLSFLLKEECNVDMAQTGKCNNMLALLIDRGQ</sequence>
<dbReference type="SUPFAM" id="SSF55387">
    <property type="entry name" value="Frataxin/Nqo15-like"/>
    <property type="match status" value="1"/>
</dbReference>
<evidence type="ECO:0000256" key="2">
    <source>
        <dbReference type="ARBA" id="ARBA00008183"/>
    </source>
</evidence>
<evidence type="ECO:0000256" key="1">
    <source>
        <dbReference type="ARBA" id="ARBA00004173"/>
    </source>
</evidence>
<evidence type="ECO:0000313" key="14">
    <source>
        <dbReference type="EMBL" id="RKF73760.1"/>
    </source>
</evidence>
<name>A0A420IGU0_9PEZI</name>
<dbReference type="SMART" id="SM01219">
    <property type="entry name" value="Frataxin_Cyay"/>
    <property type="match status" value="1"/>
</dbReference>
<keyword evidence="6" id="KW-0410">Iron transport</keyword>
<dbReference type="InterPro" id="IPR017789">
    <property type="entry name" value="Frataxin"/>
</dbReference>
<dbReference type="FunFam" id="3.30.920.10:FF:000004">
    <property type="entry name" value="Mitochondrial chaperone Frataxin"/>
    <property type="match status" value="1"/>
</dbReference>
<dbReference type="PANTHER" id="PTHR16821">
    <property type="entry name" value="FRATAXIN"/>
    <property type="match status" value="1"/>
</dbReference>
<keyword evidence="10" id="KW-0406">Ion transport</keyword>
<dbReference type="GO" id="GO:0016226">
    <property type="term" value="P:iron-sulfur cluster assembly"/>
    <property type="evidence" value="ECO:0007669"/>
    <property type="project" value="InterPro"/>
</dbReference>
<dbReference type="NCBIfam" id="TIGR03421">
    <property type="entry name" value="FeS_CyaY"/>
    <property type="match status" value="1"/>
</dbReference>
<dbReference type="EC" id="1.16.3.1" evidence="3"/>
<evidence type="ECO:0000256" key="6">
    <source>
        <dbReference type="ARBA" id="ARBA00022496"/>
    </source>
</evidence>
<dbReference type="GO" id="GO:0008198">
    <property type="term" value="F:ferrous iron binding"/>
    <property type="evidence" value="ECO:0007669"/>
    <property type="project" value="TreeGrafter"/>
</dbReference>
<keyword evidence="9" id="KW-0408">Iron</keyword>
<keyword evidence="11" id="KW-0496">Mitochondrion</keyword>
<gene>
    <name evidence="14" type="ORF">GcM1_242023</name>
</gene>
<dbReference type="GO" id="GO:0034986">
    <property type="term" value="F:iron chaperone activity"/>
    <property type="evidence" value="ECO:0007669"/>
    <property type="project" value="TreeGrafter"/>
</dbReference>
<evidence type="ECO:0000256" key="3">
    <source>
        <dbReference type="ARBA" id="ARBA00013107"/>
    </source>
</evidence>
<dbReference type="InterPro" id="IPR020895">
    <property type="entry name" value="Frataxin_CS"/>
</dbReference>
<accession>A0A420IGU0</accession>
<evidence type="ECO:0000256" key="12">
    <source>
        <dbReference type="ARBA" id="ARBA00047990"/>
    </source>
</evidence>
<comment type="similarity">
    <text evidence="2">Belongs to the frataxin family.</text>
</comment>
<feature type="coiled-coil region" evidence="13">
    <location>
        <begin position="93"/>
        <end position="120"/>
    </location>
</feature>
<evidence type="ECO:0000256" key="8">
    <source>
        <dbReference type="ARBA" id="ARBA00023002"/>
    </source>
</evidence>
<dbReference type="PROSITE" id="PS01344">
    <property type="entry name" value="FRATAXIN_1"/>
    <property type="match status" value="1"/>
</dbReference>
<dbReference type="InterPro" id="IPR036524">
    <property type="entry name" value="Frataxin/CyaY_sf"/>
</dbReference>
<keyword evidence="5" id="KW-0813">Transport</keyword>
<proteinExistence type="inferred from homology"/>
<dbReference type="PANTHER" id="PTHR16821:SF2">
    <property type="entry name" value="FRATAXIN, MITOCHONDRIAL"/>
    <property type="match status" value="1"/>
</dbReference>
<dbReference type="GO" id="GO:0051537">
    <property type="term" value="F:2 iron, 2 sulfur cluster binding"/>
    <property type="evidence" value="ECO:0007669"/>
    <property type="project" value="TreeGrafter"/>
</dbReference>
<dbReference type="InterPro" id="IPR002908">
    <property type="entry name" value="Frataxin/CyaY"/>
</dbReference>
<organism evidence="14 15">
    <name type="scientific">Golovinomyces cichoracearum</name>
    <dbReference type="NCBI Taxonomy" id="62708"/>
    <lineage>
        <taxon>Eukaryota</taxon>
        <taxon>Fungi</taxon>
        <taxon>Dikarya</taxon>
        <taxon>Ascomycota</taxon>
        <taxon>Pezizomycotina</taxon>
        <taxon>Leotiomycetes</taxon>
        <taxon>Erysiphales</taxon>
        <taxon>Erysiphaceae</taxon>
        <taxon>Golovinomyces</taxon>
    </lineage>
</organism>
<dbReference type="AlphaFoldDB" id="A0A420IGU0"/>
<dbReference type="GO" id="GO:0006879">
    <property type="term" value="P:intracellular iron ion homeostasis"/>
    <property type="evidence" value="ECO:0007669"/>
    <property type="project" value="UniProtKB-KW"/>
</dbReference>
<dbReference type="Proteomes" id="UP000285326">
    <property type="component" value="Unassembled WGS sequence"/>
</dbReference>
<dbReference type="PROSITE" id="PS50810">
    <property type="entry name" value="FRATAXIN_2"/>
    <property type="match status" value="1"/>
</dbReference>
<evidence type="ECO:0000256" key="4">
    <source>
        <dbReference type="ARBA" id="ARBA00022434"/>
    </source>
</evidence>
<dbReference type="EMBL" id="MCBS01024286">
    <property type="protein sequence ID" value="RKF73760.1"/>
    <property type="molecule type" value="Genomic_DNA"/>
</dbReference>